<dbReference type="Gene3D" id="1.20.120.550">
    <property type="entry name" value="Membrane associated eicosanoid/glutathione metabolism-like domain"/>
    <property type="match status" value="1"/>
</dbReference>
<keyword evidence="2 5" id="KW-0812">Transmembrane</keyword>
<sequence>MLIPETYLPTLWALAAAGALVLFQLIVADVAAIRAGHQAGTPVPPDSSKFIFRAARAHANTNESIAAFLLFAVAGIMSGAAAGWLNALAWAYIACRVAHMLSYYANRKLARSTAFGLSLVALLAMLATVLQAWMK</sequence>
<name>A0A6N9HFY9_9BURK</name>
<protein>
    <submittedName>
        <fullName evidence="6">MAPEG family protein</fullName>
    </submittedName>
</protein>
<dbReference type="InterPro" id="IPR001129">
    <property type="entry name" value="Membr-assoc_MAPEG"/>
</dbReference>
<dbReference type="InterPro" id="IPR023352">
    <property type="entry name" value="MAPEG-like_dom_sf"/>
</dbReference>
<keyword evidence="7" id="KW-1185">Reference proteome</keyword>
<organism evidence="6 7">
    <name type="scientific">Pseudoduganella guangdongensis</name>
    <dbReference type="NCBI Taxonomy" id="2692179"/>
    <lineage>
        <taxon>Bacteria</taxon>
        <taxon>Pseudomonadati</taxon>
        <taxon>Pseudomonadota</taxon>
        <taxon>Betaproteobacteria</taxon>
        <taxon>Burkholderiales</taxon>
        <taxon>Oxalobacteraceae</taxon>
        <taxon>Telluria group</taxon>
        <taxon>Pseudoduganella</taxon>
    </lineage>
</organism>
<evidence type="ECO:0000256" key="2">
    <source>
        <dbReference type="ARBA" id="ARBA00022692"/>
    </source>
</evidence>
<evidence type="ECO:0000313" key="7">
    <source>
        <dbReference type="Proteomes" id="UP000448575"/>
    </source>
</evidence>
<dbReference type="Pfam" id="PF01124">
    <property type="entry name" value="MAPEG"/>
    <property type="match status" value="1"/>
</dbReference>
<gene>
    <name evidence="6" type="ORF">GTP41_09635</name>
</gene>
<feature type="transmembrane region" description="Helical" evidence="5">
    <location>
        <begin position="114"/>
        <end position="134"/>
    </location>
</feature>
<evidence type="ECO:0000256" key="5">
    <source>
        <dbReference type="SAM" id="Phobius"/>
    </source>
</evidence>
<dbReference type="Proteomes" id="UP000448575">
    <property type="component" value="Unassembled WGS sequence"/>
</dbReference>
<dbReference type="RefSeq" id="WP_161025367.1">
    <property type="nucleotide sequence ID" value="NZ_WWCJ01000006.1"/>
</dbReference>
<dbReference type="EMBL" id="WWCJ01000006">
    <property type="protein sequence ID" value="MYN02360.1"/>
    <property type="molecule type" value="Genomic_DNA"/>
</dbReference>
<evidence type="ECO:0000256" key="4">
    <source>
        <dbReference type="ARBA" id="ARBA00023136"/>
    </source>
</evidence>
<keyword evidence="4 5" id="KW-0472">Membrane</keyword>
<comment type="subcellular location">
    <subcellularLocation>
        <location evidence="1">Membrane</location>
    </subcellularLocation>
</comment>
<dbReference type="AlphaFoldDB" id="A0A6N9HFY9"/>
<dbReference type="GO" id="GO:0016020">
    <property type="term" value="C:membrane"/>
    <property type="evidence" value="ECO:0007669"/>
    <property type="project" value="UniProtKB-SubCell"/>
</dbReference>
<accession>A0A6N9HFY9</accession>
<evidence type="ECO:0000256" key="1">
    <source>
        <dbReference type="ARBA" id="ARBA00004370"/>
    </source>
</evidence>
<comment type="caution">
    <text evidence="6">The sequence shown here is derived from an EMBL/GenBank/DDBJ whole genome shotgun (WGS) entry which is preliminary data.</text>
</comment>
<dbReference type="SUPFAM" id="SSF161084">
    <property type="entry name" value="MAPEG domain-like"/>
    <property type="match status" value="1"/>
</dbReference>
<evidence type="ECO:0000256" key="3">
    <source>
        <dbReference type="ARBA" id="ARBA00022989"/>
    </source>
</evidence>
<evidence type="ECO:0000313" key="6">
    <source>
        <dbReference type="EMBL" id="MYN02360.1"/>
    </source>
</evidence>
<proteinExistence type="predicted"/>
<dbReference type="PANTHER" id="PTHR35371">
    <property type="entry name" value="INNER MEMBRANE PROTEIN"/>
    <property type="match status" value="1"/>
</dbReference>
<feature type="transmembrane region" description="Helical" evidence="5">
    <location>
        <begin position="65"/>
        <end position="93"/>
    </location>
</feature>
<dbReference type="PANTHER" id="PTHR35371:SF1">
    <property type="entry name" value="BLR7753 PROTEIN"/>
    <property type="match status" value="1"/>
</dbReference>
<reference evidence="6 7" key="1">
    <citation type="submission" date="2019-12" db="EMBL/GenBank/DDBJ databases">
        <title>Novel species isolated from a subtropical stream in China.</title>
        <authorList>
            <person name="Lu H."/>
        </authorList>
    </citation>
    <scope>NUCLEOTIDE SEQUENCE [LARGE SCALE GENOMIC DNA]</scope>
    <source>
        <strain evidence="6 7">DS3</strain>
    </source>
</reference>
<keyword evidence="3 5" id="KW-1133">Transmembrane helix</keyword>